<keyword evidence="3 11" id="KW-0812">Transmembrane</keyword>
<evidence type="ECO:0000256" key="4">
    <source>
        <dbReference type="ARBA" id="ARBA00022737"/>
    </source>
</evidence>
<keyword evidence="8 11" id="KW-0472">Membrane</keyword>
<dbReference type="Pfam" id="PF12796">
    <property type="entry name" value="Ank_2"/>
    <property type="match status" value="4"/>
</dbReference>
<evidence type="ECO:0000256" key="7">
    <source>
        <dbReference type="ARBA" id="ARBA00023065"/>
    </source>
</evidence>
<evidence type="ECO:0000256" key="11">
    <source>
        <dbReference type="SAM" id="Phobius"/>
    </source>
</evidence>
<dbReference type="InterPro" id="IPR002153">
    <property type="entry name" value="TRPC_channel"/>
</dbReference>
<dbReference type="InterPro" id="IPR002110">
    <property type="entry name" value="Ankyrin_rpt"/>
</dbReference>
<keyword evidence="2" id="KW-0813">Transport</keyword>
<feature type="repeat" description="ANK" evidence="10">
    <location>
        <begin position="4"/>
        <end position="36"/>
    </location>
</feature>
<dbReference type="SUPFAM" id="SSF48403">
    <property type="entry name" value="Ankyrin repeat"/>
    <property type="match status" value="2"/>
</dbReference>
<sequence>LFQFGRTPLHLAAERGHVILCDILIRHRAFINSKTKLGYTPLHFAAKFGHPKLFNLLVQQHMAPTDVMTMENQTPLHIAAKYGQISFCQALLNSRANTAVRDIRGRTPLHLAAENDHPEIVQLFLTKSSNEGTLDITDENGLTCAHIAALKGSLAVIKGLMTIDRNMVVNAKTKDTNSTALHMAVAGGHTEIVRVLLEGGASPLEENSRGMAALHLAAEHGHVDILNVIDKIYWKICSKKTGLNALHVAAYYGQKEFVRNILVNVSATCKSEPPGESNPLIVKEMASEYCLTPLHMAAQSEHEGLIRLLLNVPGVQVDMPTATMNVVPLHLAAHSGHLAVVGQLLSRGTQQINARDYKGRTPLHIAASEGHFETVSLLLSQGATINIMDQVMSTLVNHCKRSVPRYLFKNGWTPMHFATIAGHLKVIKFLIERGADPAAECLEGKIPMCFAASNNRVDCLMYLLKQKYDTYQLMENKKFIFDLMVCGKNHRNKPIEEFIMNSAAPINTAINLSSLYKVYAAKEKERARDLNLMSEFCECIAVELMSITASEFNPALILKSLNRQGQPLIDVLIEHNQKAVVSQPSFVCHLVSHIYFTLFLTLEVLCVLRPIYEISSPIPNWFEWILLLWLSGQLVSELSPFGGNSSGFIRLIIIFLSGMATVIHVVAFTYPSMFMHDSSNEVKLHFTRSVLYLQNQMMALALLISFVEFLEFLTVHHLFGPWAIIIRDLMYDLARFLVILFLFMAGFTVAVASVYQPAFPNSASGAAATNISILTIAQLLFFSLFGQVTVDNMPTIVFSPSLGTTIIKIVYGVYLIVSIIVLINLLIAMMSDTYQRIQAQSDTEWKFGRAKLIRQMNKKSSTPPPVNLFTKCYVLLKVAFRNRCYVI</sequence>
<dbReference type="PROSITE" id="PS50297">
    <property type="entry name" value="ANK_REP_REGION"/>
    <property type="match status" value="8"/>
</dbReference>
<dbReference type="GO" id="GO:0005262">
    <property type="term" value="F:calcium channel activity"/>
    <property type="evidence" value="ECO:0007669"/>
    <property type="project" value="InterPro"/>
</dbReference>
<dbReference type="Gene3D" id="1.25.40.20">
    <property type="entry name" value="Ankyrin repeat-containing domain"/>
    <property type="match status" value="4"/>
</dbReference>
<dbReference type="SMART" id="SM00248">
    <property type="entry name" value="ANK"/>
    <property type="match status" value="13"/>
</dbReference>
<proteinExistence type="predicted"/>
<keyword evidence="7" id="KW-0406">Ion transport</keyword>
<feature type="transmembrane region" description="Helical" evidence="11">
    <location>
        <begin position="648"/>
        <end position="670"/>
    </location>
</feature>
<feature type="transmembrane region" description="Helical" evidence="11">
    <location>
        <begin position="691"/>
        <end position="713"/>
    </location>
</feature>
<reference evidence="13" key="1">
    <citation type="submission" date="2016-06" db="UniProtKB">
        <authorList>
            <consortium name="WormBaseParasite"/>
        </authorList>
    </citation>
    <scope>IDENTIFICATION</scope>
</reference>
<evidence type="ECO:0000256" key="9">
    <source>
        <dbReference type="ARBA" id="ARBA00023303"/>
    </source>
</evidence>
<evidence type="ECO:0000256" key="3">
    <source>
        <dbReference type="ARBA" id="ARBA00022692"/>
    </source>
</evidence>
<keyword evidence="6 10" id="KW-0040">ANK repeat</keyword>
<dbReference type="PRINTS" id="PR01097">
    <property type="entry name" value="TRNSRECEPTRP"/>
</dbReference>
<feature type="transmembrane region" description="Helical" evidence="11">
    <location>
        <begin position="733"/>
        <end position="755"/>
    </location>
</feature>
<feature type="transmembrane region" description="Helical" evidence="11">
    <location>
        <begin position="767"/>
        <end position="786"/>
    </location>
</feature>
<evidence type="ECO:0000259" key="12">
    <source>
        <dbReference type="Pfam" id="PF00520"/>
    </source>
</evidence>
<evidence type="ECO:0000313" key="13">
    <source>
        <dbReference type="WBParaSite" id="SBAD_0001068501-mRNA-1"/>
    </source>
</evidence>
<feature type="repeat" description="ANK" evidence="10">
    <location>
        <begin position="324"/>
        <end position="348"/>
    </location>
</feature>
<dbReference type="PANTHER" id="PTHR24123">
    <property type="entry name" value="ANKYRIN REPEAT-CONTAINING"/>
    <property type="match status" value="1"/>
</dbReference>
<accession>A0A183J373</accession>
<evidence type="ECO:0000256" key="2">
    <source>
        <dbReference type="ARBA" id="ARBA00022448"/>
    </source>
</evidence>
<feature type="domain" description="Ion transport" evidence="12">
    <location>
        <begin position="617"/>
        <end position="841"/>
    </location>
</feature>
<keyword evidence="4" id="KW-0677">Repeat</keyword>
<dbReference type="InterPro" id="IPR036770">
    <property type="entry name" value="Ankyrin_rpt-contain_sf"/>
</dbReference>
<comment type="subcellular location">
    <subcellularLocation>
        <location evidence="1">Membrane</location>
        <topology evidence="1">Multi-pass membrane protein</topology>
    </subcellularLocation>
</comment>
<feature type="repeat" description="ANK" evidence="10">
    <location>
        <begin position="410"/>
        <end position="436"/>
    </location>
</feature>
<dbReference type="InterPro" id="IPR051165">
    <property type="entry name" value="Multifunctional_ANK_Repeat"/>
</dbReference>
<dbReference type="PANTHER" id="PTHR24123:SF141">
    <property type="entry name" value="ANKYRIN 2, ISOFORM U"/>
    <property type="match status" value="1"/>
</dbReference>
<keyword evidence="5 11" id="KW-1133">Transmembrane helix</keyword>
<dbReference type="Pfam" id="PF00520">
    <property type="entry name" value="Ion_trans"/>
    <property type="match status" value="1"/>
</dbReference>
<feature type="repeat" description="ANK" evidence="10">
    <location>
        <begin position="358"/>
        <end position="390"/>
    </location>
</feature>
<keyword evidence="9" id="KW-0407">Ion channel</keyword>
<dbReference type="PROSITE" id="PS50088">
    <property type="entry name" value="ANK_REPEAT"/>
    <property type="match status" value="8"/>
</dbReference>
<feature type="repeat" description="ANK" evidence="10">
    <location>
        <begin position="176"/>
        <end position="208"/>
    </location>
</feature>
<evidence type="ECO:0000256" key="10">
    <source>
        <dbReference type="PROSITE-ProRule" id="PRU00023"/>
    </source>
</evidence>
<evidence type="ECO:0000256" key="1">
    <source>
        <dbReference type="ARBA" id="ARBA00004141"/>
    </source>
</evidence>
<organism evidence="13">
    <name type="scientific">Soboliphyme baturini</name>
    <dbReference type="NCBI Taxonomy" id="241478"/>
    <lineage>
        <taxon>Eukaryota</taxon>
        <taxon>Metazoa</taxon>
        <taxon>Ecdysozoa</taxon>
        <taxon>Nematoda</taxon>
        <taxon>Enoplea</taxon>
        <taxon>Dorylaimia</taxon>
        <taxon>Dioctophymatida</taxon>
        <taxon>Dioctophymatoidea</taxon>
        <taxon>Soboliphymatidae</taxon>
        <taxon>Soboliphyme</taxon>
    </lineage>
</organism>
<dbReference type="InterPro" id="IPR005821">
    <property type="entry name" value="Ion_trans_dom"/>
</dbReference>
<dbReference type="GO" id="GO:0016020">
    <property type="term" value="C:membrane"/>
    <property type="evidence" value="ECO:0007669"/>
    <property type="project" value="UniProtKB-SubCell"/>
</dbReference>
<dbReference type="WBParaSite" id="SBAD_0001068501-mRNA-1">
    <property type="protein sequence ID" value="SBAD_0001068501-mRNA-1"/>
    <property type="gene ID" value="SBAD_0001068501"/>
</dbReference>
<dbReference type="AlphaFoldDB" id="A0A183J373"/>
<evidence type="ECO:0000256" key="8">
    <source>
        <dbReference type="ARBA" id="ARBA00023136"/>
    </source>
</evidence>
<feature type="repeat" description="ANK" evidence="10">
    <location>
        <begin position="37"/>
        <end position="59"/>
    </location>
</feature>
<evidence type="ECO:0000256" key="6">
    <source>
        <dbReference type="ARBA" id="ARBA00023043"/>
    </source>
</evidence>
<feature type="repeat" description="ANK" evidence="10">
    <location>
        <begin position="71"/>
        <end position="103"/>
    </location>
</feature>
<dbReference type="Gene3D" id="1.10.287.70">
    <property type="match status" value="1"/>
</dbReference>
<feature type="transmembrane region" description="Helical" evidence="11">
    <location>
        <begin position="806"/>
        <end position="827"/>
    </location>
</feature>
<name>A0A183J373_9BILA</name>
<dbReference type="Pfam" id="PF13857">
    <property type="entry name" value="Ank_5"/>
    <property type="match status" value="1"/>
</dbReference>
<dbReference type="PRINTS" id="PR01415">
    <property type="entry name" value="ANKYRIN"/>
</dbReference>
<protein>
    <submittedName>
        <fullName evidence="13">ANK_REP_REGION domain-containing protein</fullName>
    </submittedName>
</protein>
<feature type="repeat" description="ANK" evidence="10">
    <location>
        <begin position="104"/>
        <end position="136"/>
    </location>
</feature>
<evidence type="ECO:0000256" key="5">
    <source>
        <dbReference type="ARBA" id="ARBA00022989"/>
    </source>
</evidence>